<dbReference type="Pfam" id="PF12698">
    <property type="entry name" value="ABC2_membrane_3"/>
    <property type="match status" value="1"/>
</dbReference>
<keyword evidence="7 8" id="KW-0472">Membrane</keyword>
<dbReference type="EMBL" id="JALJEJ010000001">
    <property type="protein sequence ID" value="MCJ8208147.1"/>
    <property type="molecule type" value="Genomic_DNA"/>
</dbReference>
<feature type="domain" description="ABC transmembrane type-2" evidence="9">
    <location>
        <begin position="189"/>
        <end position="422"/>
    </location>
</feature>
<evidence type="ECO:0000256" key="2">
    <source>
        <dbReference type="ARBA" id="ARBA00007783"/>
    </source>
</evidence>
<evidence type="ECO:0000259" key="9">
    <source>
        <dbReference type="PROSITE" id="PS51012"/>
    </source>
</evidence>
<feature type="transmembrane region" description="Helical" evidence="8">
    <location>
        <begin position="340"/>
        <end position="359"/>
    </location>
</feature>
<dbReference type="Proteomes" id="UP001139450">
    <property type="component" value="Unassembled WGS sequence"/>
</dbReference>
<dbReference type="GO" id="GO:0005886">
    <property type="term" value="C:plasma membrane"/>
    <property type="evidence" value="ECO:0007669"/>
    <property type="project" value="UniProtKB-SubCell"/>
</dbReference>
<keyword evidence="3" id="KW-0813">Transport</keyword>
<evidence type="ECO:0000256" key="1">
    <source>
        <dbReference type="ARBA" id="ARBA00004651"/>
    </source>
</evidence>
<keyword evidence="5 8" id="KW-0812">Transmembrane</keyword>
<dbReference type="GO" id="GO:0140359">
    <property type="term" value="F:ABC-type transporter activity"/>
    <property type="evidence" value="ECO:0007669"/>
    <property type="project" value="InterPro"/>
</dbReference>
<name>A0A9X1WYT2_9SPHI</name>
<accession>A0A9X1WYT2</accession>
<protein>
    <submittedName>
        <fullName evidence="10">ABC transporter permease</fullName>
    </submittedName>
</protein>
<evidence type="ECO:0000313" key="10">
    <source>
        <dbReference type="EMBL" id="MCJ8208147.1"/>
    </source>
</evidence>
<comment type="similarity">
    <text evidence="2">Belongs to the ABC-2 integral membrane protein family.</text>
</comment>
<gene>
    <name evidence="10" type="ORF">MUY27_00415</name>
</gene>
<feature type="transmembrane region" description="Helical" evidence="8">
    <location>
        <begin position="309"/>
        <end position="333"/>
    </location>
</feature>
<proteinExistence type="inferred from homology"/>
<dbReference type="RefSeq" id="WP_245127984.1">
    <property type="nucleotide sequence ID" value="NZ_JALJEJ010000001.1"/>
</dbReference>
<keyword evidence="11" id="KW-1185">Reference proteome</keyword>
<keyword evidence="4" id="KW-1003">Cell membrane</keyword>
<feature type="transmembrane region" description="Helical" evidence="8">
    <location>
        <begin position="401"/>
        <end position="419"/>
    </location>
</feature>
<dbReference type="PANTHER" id="PTHR30294:SF38">
    <property type="entry name" value="TRANSPORT PERMEASE PROTEIN"/>
    <property type="match status" value="1"/>
</dbReference>
<keyword evidence="6 8" id="KW-1133">Transmembrane helix</keyword>
<evidence type="ECO:0000256" key="3">
    <source>
        <dbReference type="ARBA" id="ARBA00022448"/>
    </source>
</evidence>
<dbReference type="InterPro" id="IPR047817">
    <property type="entry name" value="ABC2_TM_bact-type"/>
</dbReference>
<reference evidence="10" key="1">
    <citation type="submission" date="2022-04" db="EMBL/GenBank/DDBJ databases">
        <title>Mucilaginibacter sp. RS28 isolated from freshwater.</title>
        <authorList>
            <person name="Ko S.-R."/>
        </authorList>
    </citation>
    <scope>NUCLEOTIDE SEQUENCE</scope>
    <source>
        <strain evidence="10">RS28</strain>
    </source>
</reference>
<dbReference type="InterPro" id="IPR051449">
    <property type="entry name" value="ABC-2_transporter_component"/>
</dbReference>
<evidence type="ECO:0000256" key="5">
    <source>
        <dbReference type="ARBA" id="ARBA00022692"/>
    </source>
</evidence>
<evidence type="ECO:0000256" key="6">
    <source>
        <dbReference type="ARBA" id="ARBA00022989"/>
    </source>
</evidence>
<feature type="transmembrane region" description="Helical" evidence="8">
    <location>
        <begin position="20"/>
        <end position="39"/>
    </location>
</feature>
<organism evidence="10 11">
    <name type="scientific">Mucilaginibacter straminoryzae</name>
    <dbReference type="NCBI Taxonomy" id="2932774"/>
    <lineage>
        <taxon>Bacteria</taxon>
        <taxon>Pseudomonadati</taxon>
        <taxon>Bacteroidota</taxon>
        <taxon>Sphingobacteriia</taxon>
        <taxon>Sphingobacteriales</taxon>
        <taxon>Sphingobacteriaceae</taxon>
        <taxon>Mucilaginibacter</taxon>
    </lineage>
</organism>
<evidence type="ECO:0000256" key="7">
    <source>
        <dbReference type="ARBA" id="ARBA00023136"/>
    </source>
</evidence>
<feature type="transmembrane region" description="Helical" evidence="8">
    <location>
        <begin position="274"/>
        <end position="297"/>
    </location>
</feature>
<evidence type="ECO:0000256" key="4">
    <source>
        <dbReference type="ARBA" id="ARBA00022475"/>
    </source>
</evidence>
<dbReference type="PANTHER" id="PTHR30294">
    <property type="entry name" value="MEMBRANE COMPONENT OF ABC TRANSPORTER YHHJ-RELATED"/>
    <property type="match status" value="1"/>
</dbReference>
<evidence type="ECO:0000313" key="11">
    <source>
        <dbReference type="Proteomes" id="UP001139450"/>
    </source>
</evidence>
<dbReference type="InterPro" id="IPR013525">
    <property type="entry name" value="ABC2_TM"/>
</dbReference>
<comment type="subcellular location">
    <subcellularLocation>
        <location evidence="1">Cell membrane</location>
        <topology evidence="1">Multi-pass membrane protein</topology>
    </subcellularLocation>
</comment>
<dbReference type="PROSITE" id="PS51012">
    <property type="entry name" value="ABC_TM2"/>
    <property type="match status" value="1"/>
</dbReference>
<sequence length="425" mass="46787">MYKLWATIKKDTRILLRDKVGLLLMFVMPILLVIIVTGIQNSTFELMDKSRLAMLICNRDTGKLSGQFVESLNRIGMFKLQQVSNKQSDAQLKNLMKTRNELLTVIVPADFTAKVSARAKNISGKALNSFGLQGDTTKTKLDGLPLTLYYQPVLQEQYRVSVNSALKSALQIVQSRETLRRLYFEINEKPLPENLEKELLNGQTNISQQPVSVSGSRKVPNASEHNVPGWTIFAMFFVVISLGGSLVREKVSGSFIRLKTLPTDFTVGLASKMITYLGVTMVQTIVIFAIGLLLFPALHLPKLHLPADLLALVIVTLFCGLCAVSYAICIGIFANTQEQANGIGAVSIVILSAIGGLMVPSFAMPEFFQAIAGISPLHWCLEAYYKLFLEDGTLADVLPNLLPLLVVTVVLLSIAFVGLKRKKLI</sequence>
<comment type="caution">
    <text evidence="10">The sequence shown here is derived from an EMBL/GenBank/DDBJ whole genome shotgun (WGS) entry which is preliminary data.</text>
</comment>
<evidence type="ECO:0000256" key="8">
    <source>
        <dbReference type="SAM" id="Phobius"/>
    </source>
</evidence>
<feature type="transmembrane region" description="Helical" evidence="8">
    <location>
        <begin position="227"/>
        <end position="247"/>
    </location>
</feature>
<dbReference type="AlphaFoldDB" id="A0A9X1WYT2"/>